<dbReference type="Proteomes" id="UP000076532">
    <property type="component" value="Unassembled WGS sequence"/>
</dbReference>
<sequence length="199" mass="22464">MYTLEIRQRRTHGPLASVSDQELIDYLALPILIGFMASTALWGSLCAQGMLYLRRHSKDVIRVKACVNHMLAAAGSGAFLYDFTWHVYHADYIPAGSETPHHARLALVVSIVRYVWIMWIRALSQSSLETWVASAMLYITVAEAAWYLNSSDNLWVPLPYIISHFSNAFAQIGRSKSKAFAVARTSITESELRVPFIER</sequence>
<keyword evidence="1" id="KW-0812">Transmembrane</keyword>
<evidence type="ECO:0000313" key="3">
    <source>
        <dbReference type="Proteomes" id="UP000076532"/>
    </source>
</evidence>
<keyword evidence="3" id="KW-1185">Reference proteome</keyword>
<dbReference type="AlphaFoldDB" id="A0A166SUE7"/>
<gene>
    <name evidence="2" type="ORF">FIBSPDRAFT_884511</name>
</gene>
<dbReference type="OrthoDB" id="2535105at2759"/>
<accession>A0A166SUE7</accession>
<evidence type="ECO:0000313" key="2">
    <source>
        <dbReference type="EMBL" id="KZP29844.1"/>
    </source>
</evidence>
<keyword evidence="1" id="KW-0472">Membrane</keyword>
<evidence type="ECO:0000256" key="1">
    <source>
        <dbReference type="SAM" id="Phobius"/>
    </source>
</evidence>
<protein>
    <submittedName>
        <fullName evidence="2">Uncharacterized protein</fullName>
    </submittedName>
</protein>
<name>A0A166SUE7_9AGAM</name>
<feature type="transmembrane region" description="Helical" evidence="1">
    <location>
        <begin position="65"/>
        <end position="81"/>
    </location>
</feature>
<reference evidence="2 3" key="1">
    <citation type="journal article" date="2016" name="Mol. Biol. Evol.">
        <title>Comparative Genomics of Early-Diverging Mushroom-Forming Fungi Provides Insights into the Origins of Lignocellulose Decay Capabilities.</title>
        <authorList>
            <person name="Nagy L.G."/>
            <person name="Riley R."/>
            <person name="Tritt A."/>
            <person name="Adam C."/>
            <person name="Daum C."/>
            <person name="Floudas D."/>
            <person name="Sun H."/>
            <person name="Yadav J.S."/>
            <person name="Pangilinan J."/>
            <person name="Larsson K.H."/>
            <person name="Matsuura K."/>
            <person name="Barry K."/>
            <person name="Labutti K."/>
            <person name="Kuo R."/>
            <person name="Ohm R.A."/>
            <person name="Bhattacharya S.S."/>
            <person name="Shirouzu T."/>
            <person name="Yoshinaga Y."/>
            <person name="Martin F.M."/>
            <person name="Grigoriev I.V."/>
            <person name="Hibbett D.S."/>
        </authorList>
    </citation>
    <scope>NUCLEOTIDE SEQUENCE [LARGE SCALE GENOMIC DNA]</scope>
    <source>
        <strain evidence="2 3">CBS 109695</strain>
    </source>
</reference>
<feature type="transmembrane region" description="Helical" evidence="1">
    <location>
        <begin position="101"/>
        <end position="119"/>
    </location>
</feature>
<keyword evidence="1" id="KW-1133">Transmembrane helix</keyword>
<feature type="transmembrane region" description="Helical" evidence="1">
    <location>
        <begin position="27"/>
        <end position="53"/>
    </location>
</feature>
<organism evidence="2 3">
    <name type="scientific">Athelia psychrophila</name>
    <dbReference type="NCBI Taxonomy" id="1759441"/>
    <lineage>
        <taxon>Eukaryota</taxon>
        <taxon>Fungi</taxon>
        <taxon>Dikarya</taxon>
        <taxon>Basidiomycota</taxon>
        <taxon>Agaricomycotina</taxon>
        <taxon>Agaricomycetes</taxon>
        <taxon>Agaricomycetidae</taxon>
        <taxon>Atheliales</taxon>
        <taxon>Atheliaceae</taxon>
        <taxon>Athelia</taxon>
    </lineage>
</organism>
<proteinExistence type="predicted"/>
<dbReference type="EMBL" id="KV417496">
    <property type="protein sequence ID" value="KZP29844.1"/>
    <property type="molecule type" value="Genomic_DNA"/>
</dbReference>